<feature type="transmembrane region" description="Helical" evidence="1">
    <location>
        <begin position="32"/>
        <end position="54"/>
    </location>
</feature>
<protein>
    <submittedName>
        <fullName evidence="3">Competence protein ComEA</fullName>
    </submittedName>
</protein>
<accession>A0ABU1SGR4</accession>
<dbReference type="Proteomes" id="UP001259347">
    <property type="component" value="Unassembled WGS sequence"/>
</dbReference>
<dbReference type="PANTHER" id="PTHR21180:SF32">
    <property type="entry name" value="ENDONUCLEASE_EXONUCLEASE_PHOSPHATASE FAMILY DOMAIN-CONTAINING PROTEIN 1"/>
    <property type="match status" value="1"/>
</dbReference>
<gene>
    <name evidence="3" type="ORF">J2Y69_003419</name>
</gene>
<dbReference type="Pfam" id="PF12836">
    <property type="entry name" value="HHH_3"/>
    <property type="match status" value="1"/>
</dbReference>
<dbReference type="Pfam" id="PF10531">
    <property type="entry name" value="SLBB"/>
    <property type="match status" value="1"/>
</dbReference>
<dbReference type="EMBL" id="JAVDUM010000017">
    <property type="protein sequence ID" value="MDR6868795.1"/>
    <property type="molecule type" value="Genomic_DNA"/>
</dbReference>
<keyword evidence="1" id="KW-1133">Transmembrane helix</keyword>
<dbReference type="InterPro" id="IPR051675">
    <property type="entry name" value="Endo/Exo/Phosphatase_dom_1"/>
</dbReference>
<reference evidence="3 4" key="1">
    <citation type="submission" date="2023-07" db="EMBL/GenBank/DDBJ databases">
        <title>Sorghum-associated microbial communities from plants grown in Nebraska, USA.</title>
        <authorList>
            <person name="Schachtman D."/>
        </authorList>
    </citation>
    <scope>NUCLEOTIDE SEQUENCE [LARGE SCALE GENOMIC DNA]</scope>
    <source>
        <strain evidence="3 4">2980</strain>
    </source>
</reference>
<dbReference type="SUPFAM" id="SSF47781">
    <property type="entry name" value="RuvA domain 2-like"/>
    <property type="match status" value="1"/>
</dbReference>
<evidence type="ECO:0000313" key="3">
    <source>
        <dbReference type="EMBL" id="MDR6868795.1"/>
    </source>
</evidence>
<dbReference type="Gene3D" id="1.10.150.320">
    <property type="entry name" value="Photosystem II 12 kDa extrinsic protein"/>
    <property type="match status" value="1"/>
</dbReference>
<dbReference type="Gene3D" id="3.10.560.10">
    <property type="entry name" value="Outer membrane lipoprotein wza domain like"/>
    <property type="match status" value="1"/>
</dbReference>
<dbReference type="InterPro" id="IPR010994">
    <property type="entry name" value="RuvA_2-like"/>
</dbReference>
<keyword evidence="1" id="KW-0812">Transmembrane</keyword>
<name>A0ABU1SGR4_9MICO</name>
<keyword evidence="4" id="KW-1185">Reference proteome</keyword>
<dbReference type="InterPro" id="IPR003583">
    <property type="entry name" value="Hlx-hairpin-Hlx_DNA-bd_motif"/>
</dbReference>
<dbReference type="SMART" id="SM00278">
    <property type="entry name" value="HhH1"/>
    <property type="match status" value="2"/>
</dbReference>
<keyword evidence="1" id="KW-0472">Membrane</keyword>
<feature type="domain" description="Helix-hairpin-helix DNA-binding motif class 1" evidence="2">
    <location>
        <begin position="175"/>
        <end position="194"/>
    </location>
</feature>
<dbReference type="PANTHER" id="PTHR21180">
    <property type="entry name" value="ENDONUCLEASE/EXONUCLEASE/PHOSPHATASE FAMILY DOMAIN-CONTAINING PROTEIN 1"/>
    <property type="match status" value="1"/>
</dbReference>
<dbReference type="InterPro" id="IPR019554">
    <property type="entry name" value="Soluble_ligand-bd"/>
</dbReference>
<dbReference type="RefSeq" id="WP_310022956.1">
    <property type="nucleotide sequence ID" value="NZ_JAVDUM010000017.1"/>
</dbReference>
<evidence type="ECO:0000313" key="4">
    <source>
        <dbReference type="Proteomes" id="UP001259347"/>
    </source>
</evidence>
<feature type="domain" description="Helix-hairpin-helix DNA-binding motif class 1" evidence="2">
    <location>
        <begin position="205"/>
        <end position="224"/>
    </location>
</feature>
<evidence type="ECO:0000256" key="1">
    <source>
        <dbReference type="SAM" id="Phobius"/>
    </source>
</evidence>
<proteinExistence type="predicted"/>
<organism evidence="3 4">
    <name type="scientific">Microbacterium resistens</name>
    <dbReference type="NCBI Taxonomy" id="156977"/>
    <lineage>
        <taxon>Bacteria</taxon>
        <taxon>Bacillati</taxon>
        <taxon>Actinomycetota</taxon>
        <taxon>Actinomycetes</taxon>
        <taxon>Micrococcales</taxon>
        <taxon>Microbacteriaceae</taxon>
        <taxon>Microbacterium</taxon>
    </lineage>
</organism>
<sequence>MPPPSDDPSDAVPLIDTAPLIGTGVVRPRWKLGIGAAIVLALVVLSVVVGVGLWRGQVGGVEDIPLGGASATPSPRATGSAGEVYVHVLGEVARPGLYGLDDGARVAEALAAAGGSTATADLRSVNLARVIADGEQIVVAAAGAGPAPPSGSAVSSAVGGGSEGAPVDLNTADSAALESLPRIGPALAARIIEWREKNGRFTAVDDLLAVPGIGEKLLAGIRDRVRV</sequence>
<comment type="caution">
    <text evidence="3">The sequence shown here is derived from an EMBL/GenBank/DDBJ whole genome shotgun (WGS) entry which is preliminary data.</text>
</comment>
<evidence type="ECO:0000259" key="2">
    <source>
        <dbReference type="SMART" id="SM00278"/>
    </source>
</evidence>